<dbReference type="AlphaFoldDB" id="A0AAE1XRW9"/>
<evidence type="ECO:0000313" key="2">
    <source>
        <dbReference type="EMBL" id="KAK4416887.1"/>
    </source>
</evidence>
<evidence type="ECO:0000256" key="1">
    <source>
        <dbReference type="SAM" id="MobiDB-lite"/>
    </source>
</evidence>
<organism evidence="2 3">
    <name type="scientific">Sesamum alatum</name>
    <dbReference type="NCBI Taxonomy" id="300844"/>
    <lineage>
        <taxon>Eukaryota</taxon>
        <taxon>Viridiplantae</taxon>
        <taxon>Streptophyta</taxon>
        <taxon>Embryophyta</taxon>
        <taxon>Tracheophyta</taxon>
        <taxon>Spermatophyta</taxon>
        <taxon>Magnoliopsida</taxon>
        <taxon>eudicotyledons</taxon>
        <taxon>Gunneridae</taxon>
        <taxon>Pentapetalae</taxon>
        <taxon>asterids</taxon>
        <taxon>lamiids</taxon>
        <taxon>Lamiales</taxon>
        <taxon>Pedaliaceae</taxon>
        <taxon>Sesamum</taxon>
    </lineage>
</organism>
<accession>A0AAE1XRW9</accession>
<comment type="caution">
    <text evidence="2">The sequence shown here is derived from an EMBL/GenBank/DDBJ whole genome shotgun (WGS) entry which is preliminary data.</text>
</comment>
<keyword evidence="3" id="KW-1185">Reference proteome</keyword>
<proteinExistence type="predicted"/>
<reference evidence="2" key="1">
    <citation type="submission" date="2020-06" db="EMBL/GenBank/DDBJ databases">
        <authorList>
            <person name="Li T."/>
            <person name="Hu X."/>
            <person name="Zhang T."/>
            <person name="Song X."/>
            <person name="Zhang H."/>
            <person name="Dai N."/>
            <person name="Sheng W."/>
            <person name="Hou X."/>
            <person name="Wei L."/>
        </authorList>
    </citation>
    <scope>NUCLEOTIDE SEQUENCE</scope>
    <source>
        <strain evidence="2">3651</strain>
        <tissue evidence="2">Leaf</tissue>
    </source>
</reference>
<sequence>MGPPTGAQIQGKSVKSLGDGSPRSSVASEHGPNLLVHSLMKVGRCSCNGTTSYLVHCCQVDPPSIQIQPSMTSNYVSLSFSSSIEGLGGMSEGGLVSVPAIFRAGCGNVGSHGRWGERGMRSMVWVLVHTRERGGLV</sequence>
<name>A0AAE1XRW9_9LAMI</name>
<feature type="region of interest" description="Disordered" evidence="1">
    <location>
        <begin position="1"/>
        <end position="29"/>
    </location>
</feature>
<gene>
    <name evidence="2" type="ORF">Salat_2514200</name>
</gene>
<protein>
    <submittedName>
        <fullName evidence="2">Uncharacterized protein</fullName>
    </submittedName>
</protein>
<dbReference type="EMBL" id="JACGWO010000010">
    <property type="protein sequence ID" value="KAK4416887.1"/>
    <property type="molecule type" value="Genomic_DNA"/>
</dbReference>
<evidence type="ECO:0000313" key="3">
    <source>
        <dbReference type="Proteomes" id="UP001293254"/>
    </source>
</evidence>
<reference evidence="2" key="2">
    <citation type="journal article" date="2024" name="Plant">
        <title>Genomic evolution and insights into agronomic trait innovations of Sesamum species.</title>
        <authorList>
            <person name="Miao H."/>
            <person name="Wang L."/>
            <person name="Qu L."/>
            <person name="Liu H."/>
            <person name="Sun Y."/>
            <person name="Le M."/>
            <person name="Wang Q."/>
            <person name="Wei S."/>
            <person name="Zheng Y."/>
            <person name="Lin W."/>
            <person name="Duan Y."/>
            <person name="Cao H."/>
            <person name="Xiong S."/>
            <person name="Wang X."/>
            <person name="Wei L."/>
            <person name="Li C."/>
            <person name="Ma Q."/>
            <person name="Ju M."/>
            <person name="Zhao R."/>
            <person name="Li G."/>
            <person name="Mu C."/>
            <person name="Tian Q."/>
            <person name="Mei H."/>
            <person name="Zhang T."/>
            <person name="Gao T."/>
            <person name="Zhang H."/>
        </authorList>
    </citation>
    <scope>NUCLEOTIDE SEQUENCE</scope>
    <source>
        <strain evidence="2">3651</strain>
    </source>
</reference>
<dbReference type="Proteomes" id="UP001293254">
    <property type="component" value="Unassembled WGS sequence"/>
</dbReference>